<dbReference type="Proteomes" id="UP000078309">
    <property type="component" value="Unassembled WGS sequence"/>
</dbReference>
<dbReference type="InterPro" id="IPR005119">
    <property type="entry name" value="LysR_subst-bd"/>
</dbReference>
<dbReference type="Proteomes" id="UP000256923">
    <property type="component" value="Chromosome 1"/>
</dbReference>
<dbReference type="AlphaFoldDB" id="A0A191W3C5"/>
<dbReference type="PANTHER" id="PTHR30126:SF91">
    <property type="entry name" value="LYSR FAMILY TRANSCRIPTIONAL REGULATOR"/>
    <property type="match status" value="1"/>
</dbReference>
<sequence length="296" mass="33276">MLSIDQLQAFTATVESGSFSGAARQLGKVQSAVSQHIINLEIDCGVELFDRSGRYPRLTAQGERLLPYAQATLQQHQRLAQQAQLLASSPNQQLSLAMDEGIPLQGLTHLFKQLATQFPHIEIECLSASSTDVIEMVEQGRASCGIIFSELALPNNLDFENVGSIRFDVYVAAEHELAQHQAPHIDMLRLHRQLVIRSRSHKTSSFHQAFSPEIWYADNYYLLLEMALSGLGWCLLPSYLAESEQAMGKLVRVPVEFEQLAWYTNIDVIQHQRMSADPIHKMVRQLLRQLSPLIDA</sequence>
<evidence type="ECO:0000256" key="4">
    <source>
        <dbReference type="ARBA" id="ARBA00023163"/>
    </source>
</evidence>
<evidence type="ECO:0000313" key="7">
    <source>
        <dbReference type="EMBL" id="MBT2920626.1"/>
    </source>
</evidence>
<dbReference type="PRINTS" id="PR00039">
    <property type="entry name" value="HTHLYSR"/>
</dbReference>
<keyword evidence="4" id="KW-0804">Transcription</keyword>
<reference evidence="7" key="3">
    <citation type="submission" date="2021-05" db="EMBL/GenBank/DDBJ databases">
        <authorList>
            <person name="Kalatzis P.G."/>
            <person name="Castillo D."/>
            <person name="D'Alvise P."/>
            <person name="Middelboe M."/>
            <person name="Gram L."/>
        </authorList>
    </citation>
    <scope>NUCLEOTIDE SEQUENCE</scope>
    <source>
        <strain evidence="7">90-11-286</strain>
    </source>
</reference>
<accession>A0A191W3C5</accession>
<evidence type="ECO:0000256" key="3">
    <source>
        <dbReference type="ARBA" id="ARBA00023125"/>
    </source>
</evidence>
<dbReference type="Gene3D" id="3.40.190.290">
    <property type="match status" value="1"/>
</dbReference>
<proteinExistence type="inferred from homology"/>
<keyword evidence="3" id="KW-0238">DNA-binding</keyword>
<dbReference type="PROSITE" id="PS50931">
    <property type="entry name" value="HTH_LYSR"/>
    <property type="match status" value="1"/>
</dbReference>
<dbReference type="InterPro" id="IPR000847">
    <property type="entry name" value="LysR_HTH_N"/>
</dbReference>
<reference evidence="6 9" key="2">
    <citation type="submission" date="2018-12" db="EMBL/GenBank/DDBJ databases">
        <title>Characterization and Draft Genome of Vibrio anguillarum J360 Marine Pathogen Isolated from an Outbreak in Lumpfish (Cyclopterus lumpus).</title>
        <authorList>
            <person name="Vasquez J.I."/>
            <person name="Cao T."/>
            <person name="Chakraborty S."/>
            <person name="Gnanagobal H."/>
            <person name="Wescot J."/>
            <person name="Boyce D."/>
            <person name="Santander J."/>
        </authorList>
    </citation>
    <scope>NUCLEOTIDE SEQUENCE [LARGE SCALE GENOMIC DNA]</scope>
    <source>
        <strain evidence="6 9">J360</strain>
    </source>
</reference>
<dbReference type="STRING" id="55601.AA407_07660"/>
<evidence type="ECO:0000313" key="9">
    <source>
        <dbReference type="Proteomes" id="UP000256923"/>
    </source>
</evidence>
<evidence type="ECO:0000256" key="2">
    <source>
        <dbReference type="ARBA" id="ARBA00023015"/>
    </source>
</evidence>
<dbReference type="InterPro" id="IPR036388">
    <property type="entry name" value="WH-like_DNA-bd_sf"/>
</dbReference>
<organism evidence="6 9">
    <name type="scientific">Vibrio anguillarum</name>
    <name type="common">Listonella anguillarum</name>
    <dbReference type="NCBI Taxonomy" id="55601"/>
    <lineage>
        <taxon>Bacteria</taxon>
        <taxon>Pseudomonadati</taxon>
        <taxon>Pseudomonadota</taxon>
        <taxon>Gammaproteobacteria</taxon>
        <taxon>Vibrionales</taxon>
        <taxon>Vibrionaceae</taxon>
        <taxon>Vibrio</taxon>
    </lineage>
</organism>
<dbReference type="RefSeq" id="WP_019282183.1">
    <property type="nucleotide sequence ID" value="NZ_CP022099.1"/>
</dbReference>
<gene>
    <name evidence="6" type="ORF">DYL72_14050</name>
    <name evidence="7" type="ORF">PL14_18340</name>
</gene>
<dbReference type="Pfam" id="PF03466">
    <property type="entry name" value="LysR_substrate"/>
    <property type="match status" value="1"/>
</dbReference>
<dbReference type="FunFam" id="1.10.10.10:FF:000001">
    <property type="entry name" value="LysR family transcriptional regulator"/>
    <property type="match status" value="1"/>
</dbReference>
<evidence type="ECO:0000259" key="5">
    <source>
        <dbReference type="PROSITE" id="PS50931"/>
    </source>
</evidence>
<dbReference type="SUPFAM" id="SSF46785">
    <property type="entry name" value="Winged helix' DNA-binding domain"/>
    <property type="match status" value="1"/>
</dbReference>
<name>A0A191W3C5_VIBAN</name>
<feature type="domain" description="HTH lysR-type" evidence="5">
    <location>
        <begin position="2"/>
        <end position="59"/>
    </location>
</feature>
<dbReference type="InterPro" id="IPR036390">
    <property type="entry name" value="WH_DNA-bd_sf"/>
</dbReference>
<evidence type="ECO:0000313" key="8">
    <source>
        <dbReference type="Proteomes" id="UP000078309"/>
    </source>
</evidence>
<evidence type="ECO:0000313" key="6">
    <source>
        <dbReference type="EMBL" id="AZS26038.1"/>
    </source>
</evidence>
<dbReference type="GO" id="GO:0000976">
    <property type="term" value="F:transcription cis-regulatory region binding"/>
    <property type="evidence" value="ECO:0007669"/>
    <property type="project" value="TreeGrafter"/>
</dbReference>
<dbReference type="EMBL" id="JAHGUI010000132">
    <property type="protein sequence ID" value="MBT2920626.1"/>
    <property type="molecule type" value="Genomic_DNA"/>
</dbReference>
<dbReference type="Gene3D" id="1.10.10.10">
    <property type="entry name" value="Winged helix-like DNA-binding domain superfamily/Winged helix DNA-binding domain"/>
    <property type="match status" value="1"/>
</dbReference>
<comment type="similarity">
    <text evidence="1">Belongs to the LysR transcriptional regulatory family.</text>
</comment>
<dbReference type="SUPFAM" id="SSF53850">
    <property type="entry name" value="Periplasmic binding protein-like II"/>
    <property type="match status" value="1"/>
</dbReference>
<dbReference type="EMBL" id="CP034672">
    <property type="protein sequence ID" value="AZS26038.1"/>
    <property type="molecule type" value="Genomic_DNA"/>
</dbReference>
<protein>
    <submittedName>
        <fullName evidence="6">LysR family transcriptional regulator</fullName>
    </submittedName>
</protein>
<dbReference type="OrthoDB" id="196624at2"/>
<dbReference type="CDD" id="cd05466">
    <property type="entry name" value="PBP2_LTTR_substrate"/>
    <property type="match status" value="1"/>
</dbReference>
<reference evidence="7 8" key="1">
    <citation type="journal article" date="2017" name="J. Fish Dis.">
        <title>Comparative assessment of Vibrio virulence in marine fish larvae.</title>
        <authorList>
            <person name="Ronneseth A."/>
            <person name="Castillo D."/>
            <person name="D'Alvise P."/>
            <person name="Tonnesen O."/>
            <person name="Haugland G."/>
            <person name="Grotkjaer T."/>
            <person name="Engell-Sorensen K."/>
            <person name="Norremark L."/>
            <person name="Bergh O."/>
            <person name="Wergeland H.I."/>
            <person name="Gram L."/>
        </authorList>
    </citation>
    <scope>NUCLEOTIDE SEQUENCE [LARGE SCALE GENOMIC DNA]</scope>
    <source>
        <strain evidence="7 8">90-11-286</strain>
    </source>
</reference>
<keyword evidence="2" id="KW-0805">Transcription regulation</keyword>
<dbReference type="Pfam" id="PF00126">
    <property type="entry name" value="HTH_1"/>
    <property type="match status" value="1"/>
</dbReference>
<dbReference type="PANTHER" id="PTHR30126">
    <property type="entry name" value="HTH-TYPE TRANSCRIPTIONAL REGULATOR"/>
    <property type="match status" value="1"/>
</dbReference>
<dbReference type="GO" id="GO:0003700">
    <property type="term" value="F:DNA-binding transcription factor activity"/>
    <property type="evidence" value="ECO:0007669"/>
    <property type="project" value="InterPro"/>
</dbReference>
<evidence type="ECO:0000256" key="1">
    <source>
        <dbReference type="ARBA" id="ARBA00009437"/>
    </source>
</evidence>